<dbReference type="OrthoDB" id="5389341at2"/>
<reference evidence="17 18" key="1">
    <citation type="submission" date="2019-07" db="EMBL/GenBank/DDBJ databases">
        <title>Genomes of sea-ice associated Colwellia species.</title>
        <authorList>
            <person name="Bowman J.P."/>
        </authorList>
    </citation>
    <scope>NUCLEOTIDE SEQUENCE [LARGE SCALE GENOMIC DNA]</scope>
    <source>
        <strain evidence="17 18">ACAM 459</strain>
    </source>
</reference>
<evidence type="ECO:0000313" key="17">
    <source>
        <dbReference type="EMBL" id="TWX68069.1"/>
    </source>
</evidence>
<dbReference type="GO" id="GO:0004300">
    <property type="term" value="F:enoyl-CoA hydratase activity"/>
    <property type="evidence" value="ECO:0007669"/>
    <property type="project" value="UniProtKB-ARBA"/>
</dbReference>
<dbReference type="UniPathway" id="UPA00659"/>
<dbReference type="SUPFAM" id="SSF52096">
    <property type="entry name" value="ClpP/crotonase"/>
    <property type="match status" value="1"/>
</dbReference>
<evidence type="ECO:0000256" key="1">
    <source>
        <dbReference type="ARBA" id="ARBA00004275"/>
    </source>
</evidence>
<organism evidence="17 18">
    <name type="scientific">Colwellia demingiae</name>
    <dbReference type="NCBI Taxonomy" id="89401"/>
    <lineage>
        <taxon>Bacteria</taxon>
        <taxon>Pseudomonadati</taxon>
        <taxon>Pseudomonadota</taxon>
        <taxon>Gammaproteobacteria</taxon>
        <taxon>Alteromonadales</taxon>
        <taxon>Colwelliaceae</taxon>
        <taxon>Colwellia</taxon>
    </lineage>
</organism>
<evidence type="ECO:0000256" key="11">
    <source>
        <dbReference type="ARBA" id="ARBA00023239"/>
    </source>
</evidence>
<dbReference type="Proteomes" id="UP000321822">
    <property type="component" value="Unassembled WGS sequence"/>
</dbReference>
<dbReference type="EMBL" id="VOLT01000005">
    <property type="protein sequence ID" value="TWX68069.1"/>
    <property type="molecule type" value="Genomic_DNA"/>
</dbReference>
<evidence type="ECO:0000256" key="8">
    <source>
        <dbReference type="ARBA" id="ARBA00023098"/>
    </source>
</evidence>
<evidence type="ECO:0000256" key="12">
    <source>
        <dbReference type="ARBA" id="ARBA00023268"/>
    </source>
</evidence>
<keyword evidence="6" id="KW-0560">Oxidoreductase</keyword>
<comment type="caution">
    <text evidence="17">The sequence shown here is derived from an EMBL/GenBank/DDBJ whole genome shotgun (WGS) entry which is preliminary data.</text>
</comment>
<keyword evidence="5" id="KW-0442">Lipid degradation</keyword>
<protein>
    <submittedName>
        <fullName evidence="17">3-hydroxyacyl-CoA dehydrogenase</fullName>
    </submittedName>
</protein>
<dbReference type="PANTHER" id="PTHR23309">
    <property type="entry name" value="3-HYDROXYACYL-COA DEHYROGENASE"/>
    <property type="match status" value="1"/>
</dbReference>
<comment type="similarity">
    <text evidence="3">In the N-terminal section; belongs to the enoyl-CoA hydratase/isomerase family.</text>
</comment>
<dbReference type="GO" id="GO:0006635">
    <property type="term" value="P:fatty acid beta-oxidation"/>
    <property type="evidence" value="ECO:0007669"/>
    <property type="project" value="UniProtKB-UniPathway"/>
</dbReference>
<keyword evidence="9" id="KW-0576">Peroxisome</keyword>
<comment type="catalytic activity">
    <reaction evidence="13">
        <text>a (3S)-3-hydroxyacyl-CoA + NAD(+) = a 3-oxoacyl-CoA + NADH + H(+)</text>
        <dbReference type="Rhea" id="RHEA:22432"/>
        <dbReference type="ChEBI" id="CHEBI:15378"/>
        <dbReference type="ChEBI" id="CHEBI:57318"/>
        <dbReference type="ChEBI" id="CHEBI:57540"/>
        <dbReference type="ChEBI" id="CHEBI:57945"/>
        <dbReference type="ChEBI" id="CHEBI:90726"/>
        <dbReference type="EC" id="1.1.1.35"/>
    </reaction>
</comment>
<evidence type="ECO:0000256" key="5">
    <source>
        <dbReference type="ARBA" id="ARBA00022963"/>
    </source>
</evidence>
<gene>
    <name evidence="17" type="ORF">ESZ36_12445</name>
</gene>
<sequence>MSIVNYEVRDNIAIITLNSPPVNGLGHPLRTAIVDSLDNAAADDSVKAVVIASAQKIFCGGADISEFSNPKLAMAEPHLPGVIAKMETFDKPIVAAINGMALGGGLELTLGAHYRIAEPKAKVGLPEVNLGILPGGGGTQRVPRLAGVELALQMMTSGAPIPVAKAHKAGLIDRISEGNLIDDAVEYAAELADNGAELRNCHSIEVDTSNLPENFFIEFRQSIARKSRGFYAPERIVQCVEAALELPLADGLKREQQLFSECLATPQARAQQHLFFAERAATKVPGVDPKTPTRDVKKVAIIGSGTMGGGIAMNFMNAGIPVVMLDLNGEALGKGIAVIRKNYEISAKKGRLTAEKVEHLMSLLSGTTSYDDLGDVDLVIEAVFEKMAVKHAVFKELDRVCKTGCILASNTSTLNIDEIAAVTSRPQDVLGLHFFSPANVMRLLEIVRCEKTADDALVTCIKLAQAIRKVPVIVGVCFGFVGNRMLEPYSREGMRLLLEGATPTQIDKALYGFGFAMGLCAMGDMAGLDVGYFVRESRREFIEHDKSYCALGDKLAELGRYGQKTARGLYLYEGREQKEDPEVIELATQIAADLDIERREISDQEIVERMVFMMINEGALILEEGKANRSSDCDLIYGNGYGFPWWRGGPMQYADEIGLESVLNAINKYRSELGEYGEMWFKPAPVLEQLVASGKKFRQYKISV</sequence>
<dbReference type="CDD" id="cd06558">
    <property type="entry name" value="crotonase-like"/>
    <property type="match status" value="1"/>
</dbReference>
<evidence type="ECO:0000256" key="4">
    <source>
        <dbReference type="ARBA" id="ARBA00022832"/>
    </source>
</evidence>
<keyword evidence="18" id="KW-1185">Reference proteome</keyword>
<evidence type="ECO:0000256" key="2">
    <source>
        <dbReference type="ARBA" id="ARBA00005005"/>
    </source>
</evidence>
<dbReference type="Pfam" id="PF00378">
    <property type="entry name" value="ECH_1"/>
    <property type="match status" value="1"/>
</dbReference>
<evidence type="ECO:0000256" key="13">
    <source>
        <dbReference type="ARBA" id="ARBA00049556"/>
    </source>
</evidence>
<keyword evidence="7" id="KW-0520">NAD</keyword>
<evidence type="ECO:0000256" key="14">
    <source>
        <dbReference type="RuleBase" id="RU003707"/>
    </source>
</evidence>
<feature type="domain" description="3-hydroxyacyl-CoA dehydrogenase C-terminal" evidence="15">
    <location>
        <begin position="606"/>
        <end position="696"/>
    </location>
</feature>
<feature type="domain" description="3-hydroxyacyl-CoA dehydrogenase C-terminal" evidence="15">
    <location>
        <begin position="479"/>
        <end position="572"/>
    </location>
</feature>
<dbReference type="InterPro" id="IPR029045">
    <property type="entry name" value="ClpP/crotonase-like_dom_sf"/>
</dbReference>
<dbReference type="InterPro" id="IPR001753">
    <property type="entry name" value="Enoyl-CoA_hydra/iso"/>
</dbReference>
<dbReference type="SUPFAM" id="SSF48179">
    <property type="entry name" value="6-phosphogluconate dehydrogenase C-terminal domain-like"/>
    <property type="match status" value="2"/>
</dbReference>
<dbReference type="FunFam" id="3.40.50.720:FF:000009">
    <property type="entry name" value="Fatty oxidation complex, alpha subunit"/>
    <property type="match status" value="1"/>
</dbReference>
<evidence type="ECO:0000256" key="7">
    <source>
        <dbReference type="ARBA" id="ARBA00023027"/>
    </source>
</evidence>
<dbReference type="InterPro" id="IPR008927">
    <property type="entry name" value="6-PGluconate_DH-like_C_sf"/>
</dbReference>
<evidence type="ECO:0000256" key="6">
    <source>
        <dbReference type="ARBA" id="ARBA00023002"/>
    </source>
</evidence>
<keyword evidence="8" id="KW-0443">Lipid metabolism</keyword>
<feature type="domain" description="3-hydroxyacyl-CoA dehydrogenase NAD binding" evidence="16">
    <location>
        <begin position="298"/>
        <end position="474"/>
    </location>
</feature>
<comment type="similarity">
    <text evidence="14">Belongs to the enoyl-CoA hydratase/isomerase family.</text>
</comment>
<dbReference type="FunFam" id="1.10.1040.50:FF:000006">
    <property type="entry name" value="Peroxisomal bifunctional enzyme"/>
    <property type="match status" value="1"/>
</dbReference>
<accession>A0A5C6QGW4</accession>
<dbReference type="AlphaFoldDB" id="A0A5C6QGW4"/>
<dbReference type="InterPro" id="IPR006176">
    <property type="entry name" value="3-OHacyl-CoA_DH_NAD-bd"/>
</dbReference>
<keyword evidence="11" id="KW-0456">Lyase</keyword>
<dbReference type="GO" id="GO:0016853">
    <property type="term" value="F:isomerase activity"/>
    <property type="evidence" value="ECO:0007669"/>
    <property type="project" value="UniProtKB-KW"/>
</dbReference>
<evidence type="ECO:0000259" key="16">
    <source>
        <dbReference type="Pfam" id="PF02737"/>
    </source>
</evidence>
<evidence type="ECO:0000256" key="9">
    <source>
        <dbReference type="ARBA" id="ARBA00023140"/>
    </source>
</evidence>
<dbReference type="Gene3D" id="3.40.50.720">
    <property type="entry name" value="NAD(P)-binding Rossmann-like Domain"/>
    <property type="match status" value="1"/>
</dbReference>
<dbReference type="GO" id="GO:0070403">
    <property type="term" value="F:NAD+ binding"/>
    <property type="evidence" value="ECO:0007669"/>
    <property type="project" value="InterPro"/>
</dbReference>
<dbReference type="Pfam" id="PF00725">
    <property type="entry name" value="3HCDH"/>
    <property type="match status" value="2"/>
</dbReference>
<keyword evidence="4" id="KW-0276">Fatty acid metabolism</keyword>
<dbReference type="PROSITE" id="PS00166">
    <property type="entry name" value="ENOYL_COA_HYDRATASE"/>
    <property type="match status" value="1"/>
</dbReference>
<evidence type="ECO:0000313" key="18">
    <source>
        <dbReference type="Proteomes" id="UP000321822"/>
    </source>
</evidence>
<evidence type="ECO:0000259" key="15">
    <source>
        <dbReference type="Pfam" id="PF00725"/>
    </source>
</evidence>
<proteinExistence type="inferred from homology"/>
<dbReference type="InterPro" id="IPR036291">
    <property type="entry name" value="NAD(P)-bd_dom_sf"/>
</dbReference>
<comment type="pathway">
    <text evidence="2">Lipid metabolism; fatty acid beta-oxidation.</text>
</comment>
<dbReference type="InterPro" id="IPR018376">
    <property type="entry name" value="Enoyl-CoA_hyd/isom_CS"/>
</dbReference>
<comment type="subcellular location">
    <subcellularLocation>
        <location evidence="1">Peroxisome</location>
    </subcellularLocation>
</comment>
<evidence type="ECO:0000256" key="10">
    <source>
        <dbReference type="ARBA" id="ARBA00023235"/>
    </source>
</evidence>
<dbReference type="GO" id="GO:0003857">
    <property type="term" value="F:(3S)-3-hydroxyacyl-CoA dehydrogenase (NAD+) activity"/>
    <property type="evidence" value="ECO:0007669"/>
    <property type="project" value="UniProtKB-EC"/>
</dbReference>
<keyword evidence="12" id="KW-0511">Multifunctional enzyme</keyword>
<dbReference type="SUPFAM" id="SSF51735">
    <property type="entry name" value="NAD(P)-binding Rossmann-fold domains"/>
    <property type="match status" value="1"/>
</dbReference>
<evidence type="ECO:0000256" key="3">
    <source>
        <dbReference type="ARBA" id="ARBA00008750"/>
    </source>
</evidence>
<dbReference type="RefSeq" id="WP_146788326.1">
    <property type="nucleotide sequence ID" value="NZ_VOLT01000005.1"/>
</dbReference>
<keyword evidence="10" id="KW-0413">Isomerase</keyword>
<dbReference type="Pfam" id="PF02737">
    <property type="entry name" value="3HCDH_N"/>
    <property type="match status" value="1"/>
</dbReference>
<name>A0A5C6QGW4_9GAMM</name>
<dbReference type="Gene3D" id="1.10.1040.50">
    <property type="match status" value="1"/>
</dbReference>
<dbReference type="Gene3D" id="3.90.226.10">
    <property type="entry name" value="2-enoyl-CoA Hydratase, Chain A, domain 1"/>
    <property type="match status" value="1"/>
</dbReference>
<dbReference type="InterPro" id="IPR006108">
    <property type="entry name" value="3HC_DH_C"/>
</dbReference>